<proteinExistence type="predicted"/>
<comment type="subcellular location">
    <subcellularLocation>
        <location evidence="1">Membrane</location>
        <topology evidence="1">Multi-pass membrane protein</topology>
    </subcellularLocation>
</comment>
<keyword evidence="5 6" id="KW-0472">Membrane</keyword>
<feature type="transmembrane region" description="Helical" evidence="6">
    <location>
        <begin position="285"/>
        <end position="305"/>
    </location>
</feature>
<feature type="transmembrane region" description="Helical" evidence="6">
    <location>
        <begin position="56"/>
        <end position="77"/>
    </location>
</feature>
<feature type="transmembrane region" description="Helical" evidence="6">
    <location>
        <begin position="132"/>
        <end position="153"/>
    </location>
</feature>
<dbReference type="InterPro" id="IPR014738">
    <property type="entry name" value="Citrate_transporter"/>
</dbReference>
<feature type="domain" description="Citrate transporter-like" evidence="7">
    <location>
        <begin position="13"/>
        <end position="378"/>
    </location>
</feature>
<keyword evidence="3 6" id="KW-0812">Transmembrane</keyword>
<dbReference type="Pfam" id="PF03600">
    <property type="entry name" value="CitMHS"/>
    <property type="match status" value="1"/>
</dbReference>
<evidence type="ECO:0000256" key="4">
    <source>
        <dbReference type="ARBA" id="ARBA00022989"/>
    </source>
</evidence>
<organism evidence="8 9">
    <name type="scientific">Laceyella putida</name>
    <dbReference type="NCBI Taxonomy" id="110101"/>
    <lineage>
        <taxon>Bacteria</taxon>
        <taxon>Bacillati</taxon>
        <taxon>Bacillota</taxon>
        <taxon>Bacilli</taxon>
        <taxon>Bacillales</taxon>
        <taxon>Thermoactinomycetaceae</taxon>
        <taxon>Laceyella</taxon>
    </lineage>
</organism>
<evidence type="ECO:0000256" key="6">
    <source>
        <dbReference type="SAM" id="Phobius"/>
    </source>
</evidence>
<protein>
    <submittedName>
        <fullName evidence="8">CitMHS family transporter</fullName>
    </submittedName>
</protein>
<feature type="transmembrane region" description="Helical" evidence="6">
    <location>
        <begin position="409"/>
        <end position="429"/>
    </location>
</feature>
<feature type="transmembrane region" description="Helical" evidence="6">
    <location>
        <begin position="383"/>
        <end position="402"/>
    </location>
</feature>
<feature type="transmembrane region" description="Helical" evidence="6">
    <location>
        <begin position="173"/>
        <end position="195"/>
    </location>
</feature>
<keyword evidence="4 6" id="KW-1133">Transmembrane helix</keyword>
<feature type="transmembrane region" description="Helical" evidence="6">
    <location>
        <begin position="254"/>
        <end position="273"/>
    </location>
</feature>
<evidence type="ECO:0000313" key="9">
    <source>
        <dbReference type="Proteomes" id="UP001596500"/>
    </source>
</evidence>
<accession>A0ABW2RFH3</accession>
<dbReference type="InterPro" id="IPR004680">
    <property type="entry name" value="Cit_transptr-like_dom"/>
</dbReference>
<dbReference type="NCBIfam" id="TIGR00784">
    <property type="entry name" value="citMHS"/>
    <property type="match status" value="1"/>
</dbReference>
<evidence type="ECO:0000313" key="8">
    <source>
        <dbReference type="EMBL" id="MFC7439744.1"/>
    </source>
</evidence>
<evidence type="ECO:0000256" key="5">
    <source>
        <dbReference type="ARBA" id="ARBA00023136"/>
    </source>
</evidence>
<keyword evidence="2" id="KW-0813">Transport</keyword>
<feature type="transmembrane region" description="Helical" evidence="6">
    <location>
        <begin position="350"/>
        <end position="371"/>
    </location>
</feature>
<feature type="transmembrane region" description="Helical" evidence="6">
    <location>
        <begin position="97"/>
        <end position="120"/>
    </location>
</feature>
<keyword evidence="9" id="KW-1185">Reference proteome</keyword>
<name>A0ABW2RFH3_9BACL</name>
<feature type="transmembrane region" description="Helical" evidence="6">
    <location>
        <begin position="325"/>
        <end position="343"/>
    </location>
</feature>
<evidence type="ECO:0000256" key="1">
    <source>
        <dbReference type="ARBA" id="ARBA00004141"/>
    </source>
</evidence>
<dbReference type="RefSeq" id="WP_379862929.1">
    <property type="nucleotide sequence ID" value="NZ_JBHTBW010000004.1"/>
</dbReference>
<feature type="transmembrane region" description="Helical" evidence="6">
    <location>
        <begin position="232"/>
        <end position="248"/>
    </location>
</feature>
<sequence>MLAFLGFSMVVVFMYLIMTHRMSALIALMVIPILFGLIGGFGTSMGDMMLEGLKSVAPTGVMLIFAILYFGIMIDAGLFDPLIGAILKVVKGDPLKIVIGTAVLAMLVALDGDGTTTYIITVSAMLPLYVRLGMNPLILSSVAMLAFGIMNMMPWGGPTARAISALHLDATEVFPPLIPIMAAGLIWVCFSAYLFGKKERKRLGIVQINHAHIPMETAAALEEQTDIKRPRLLWFNFLLTAALLVGLIRGIMPLPILFMIAFAVAAMVNYPSLDEQKKRISAHAGNVLMVVSLVFASGIFTGILSGTKMVDAMAASLVSIIPESLGPYFSIITAITSLPFTYFMANDPYYFGVLPIIAKTAAAYSVDPVAIARASVLGQPIHAMSPLMASAYLLVGMVGVEFGEHQRFILKWALGTSAVMIMAAVLLGAI</sequence>
<dbReference type="Proteomes" id="UP001596500">
    <property type="component" value="Unassembled WGS sequence"/>
</dbReference>
<feature type="transmembrane region" description="Helical" evidence="6">
    <location>
        <begin position="24"/>
        <end position="44"/>
    </location>
</feature>
<gene>
    <name evidence="8" type="ORF">ACFQNG_00995</name>
</gene>
<reference evidence="9" key="1">
    <citation type="journal article" date="2019" name="Int. J. Syst. Evol. Microbiol.">
        <title>The Global Catalogue of Microorganisms (GCM) 10K type strain sequencing project: providing services to taxonomists for standard genome sequencing and annotation.</title>
        <authorList>
            <consortium name="The Broad Institute Genomics Platform"/>
            <consortium name="The Broad Institute Genome Sequencing Center for Infectious Disease"/>
            <person name="Wu L."/>
            <person name="Ma J."/>
        </authorList>
    </citation>
    <scope>NUCLEOTIDE SEQUENCE [LARGE SCALE GENOMIC DNA]</scope>
    <source>
        <strain evidence="9">CGMCC 1.12942</strain>
    </source>
</reference>
<evidence type="ECO:0000259" key="7">
    <source>
        <dbReference type="Pfam" id="PF03600"/>
    </source>
</evidence>
<comment type="caution">
    <text evidence="8">The sequence shown here is derived from an EMBL/GenBank/DDBJ whole genome shotgun (WGS) entry which is preliminary data.</text>
</comment>
<evidence type="ECO:0000256" key="3">
    <source>
        <dbReference type="ARBA" id="ARBA00022692"/>
    </source>
</evidence>
<evidence type="ECO:0000256" key="2">
    <source>
        <dbReference type="ARBA" id="ARBA00022448"/>
    </source>
</evidence>
<dbReference type="EMBL" id="JBHTBW010000004">
    <property type="protein sequence ID" value="MFC7439744.1"/>
    <property type="molecule type" value="Genomic_DNA"/>
</dbReference>